<evidence type="ECO:0000256" key="1">
    <source>
        <dbReference type="ARBA" id="ARBA00011073"/>
    </source>
</evidence>
<dbReference type="SUPFAM" id="SSF52743">
    <property type="entry name" value="Subtilisin-like"/>
    <property type="match status" value="1"/>
</dbReference>
<reference evidence="11" key="1">
    <citation type="journal article" date="2019" name="Int. J. Syst. Evol. Microbiol.">
        <title>The Global Catalogue of Microorganisms (GCM) 10K type strain sequencing project: providing services to taxonomists for standard genome sequencing and annotation.</title>
        <authorList>
            <consortium name="The Broad Institute Genomics Platform"/>
            <consortium name="The Broad Institute Genome Sequencing Center for Infectious Disease"/>
            <person name="Wu L."/>
            <person name="Ma J."/>
        </authorList>
    </citation>
    <scope>NUCLEOTIDE SEQUENCE [LARGE SCALE GENOMIC DNA]</scope>
    <source>
        <strain evidence="11">ZS-35-S2</strain>
    </source>
</reference>
<dbReference type="InterPro" id="IPR015500">
    <property type="entry name" value="Peptidase_S8_subtilisin-rel"/>
</dbReference>
<dbReference type="PRINTS" id="PR00723">
    <property type="entry name" value="SUBTILISIN"/>
</dbReference>
<dbReference type="Pfam" id="PF00082">
    <property type="entry name" value="Peptidase_S8"/>
    <property type="match status" value="1"/>
</dbReference>
<evidence type="ECO:0000313" key="10">
    <source>
        <dbReference type="EMBL" id="MFC6022526.1"/>
    </source>
</evidence>
<feature type="active site" description="Charge relay system" evidence="5">
    <location>
        <position position="269"/>
    </location>
</feature>
<evidence type="ECO:0000256" key="2">
    <source>
        <dbReference type="ARBA" id="ARBA00022670"/>
    </source>
</evidence>
<dbReference type="InterPro" id="IPR000209">
    <property type="entry name" value="Peptidase_S8/S53_dom"/>
</dbReference>
<feature type="active site" description="Charge relay system" evidence="5">
    <location>
        <position position="442"/>
    </location>
</feature>
<dbReference type="PROSITE" id="PS00137">
    <property type="entry name" value="SUBTILASE_HIS"/>
    <property type="match status" value="1"/>
</dbReference>
<dbReference type="PIRSF" id="PIRSF037854">
    <property type="entry name" value="Dihydropyridine_esterase"/>
    <property type="match status" value="1"/>
</dbReference>
<name>A0ABW1KL28_9ACTN</name>
<feature type="region of interest" description="Disordered" evidence="7">
    <location>
        <begin position="27"/>
        <end position="54"/>
    </location>
</feature>
<dbReference type="Proteomes" id="UP001596203">
    <property type="component" value="Unassembled WGS sequence"/>
</dbReference>
<feature type="compositionally biased region" description="Low complexity" evidence="7">
    <location>
        <begin position="40"/>
        <end position="54"/>
    </location>
</feature>
<keyword evidence="11" id="KW-1185">Reference proteome</keyword>
<comment type="similarity">
    <text evidence="1 5 6">Belongs to the peptidase S8 family.</text>
</comment>
<accession>A0ABW1KL28</accession>
<evidence type="ECO:0000256" key="7">
    <source>
        <dbReference type="SAM" id="MobiDB-lite"/>
    </source>
</evidence>
<dbReference type="InterPro" id="IPR022398">
    <property type="entry name" value="Peptidase_S8_His-AS"/>
</dbReference>
<keyword evidence="4 5" id="KW-0720">Serine protease</keyword>
<gene>
    <name evidence="10" type="ORF">ACFP2T_41020</name>
</gene>
<dbReference type="PROSITE" id="PS00138">
    <property type="entry name" value="SUBTILASE_SER"/>
    <property type="match status" value="1"/>
</dbReference>
<dbReference type="PANTHER" id="PTHR43399:SF4">
    <property type="entry name" value="CELL WALL-ASSOCIATED PROTEASE"/>
    <property type="match status" value="1"/>
</dbReference>
<dbReference type="PROSITE" id="PS51892">
    <property type="entry name" value="SUBTILASE"/>
    <property type="match status" value="1"/>
</dbReference>
<dbReference type="EMBL" id="JBHSPR010000060">
    <property type="protein sequence ID" value="MFC6022526.1"/>
    <property type="molecule type" value="Genomic_DNA"/>
</dbReference>
<feature type="active site" description="Charge relay system" evidence="5">
    <location>
        <position position="236"/>
    </location>
</feature>
<dbReference type="InterPro" id="IPR051048">
    <property type="entry name" value="Peptidase_S8/S53_subtilisin"/>
</dbReference>
<dbReference type="RefSeq" id="WP_377432135.1">
    <property type="nucleotide sequence ID" value="NZ_JBHSPR010000060.1"/>
</dbReference>
<dbReference type="PANTHER" id="PTHR43399">
    <property type="entry name" value="SUBTILISIN-RELATED"/>
    <property type="match status" value="1"/>
</dbReference>
<comment type="caution">
    <text evidence="10">The sequence shown here is derived from an EMBL/GenBank/DDBJ whole genome shotgun (WGS) entry which is preliminary data.</text>
</comment>
<dbReference type="InterPro" id="IPR017297">
    <property type="entry name" value="Peptidase_S8A_DPH-A"/>
</dbReference>
<dbReference type="InterPro" id="IPR036852">
    <property type="entry name" value="Peptidase_S8/S53_dom_sf"/>
</dbReference>
<evidence type="ECO:0000256" key="5">
    <source>
        <dbReference type="PROSITE-ProRule" id="PRU01240"/>
    </source>
</evidence>
<dbReference type="InterPro" id="IPR023827">
    <property type="entry name" value="Peptidase_S8_Asp-AS"/>
</dbReference>
<keyword evidence="3 5" id="KW-0378">Hydrolase</keyword>
<evidence type="ECO:0000256" key="8">
    <source>
        <dbReference type="SAM" id="SignalP"/>
    </source>
</evidence>
<evidence type="ECO:0000313" key="11">
    <source>
        <dbReference type="Proteomes" id="UP001596203"/>
    </source>
</evidence>
<protein>
    <submittedName>
        <fullName evidence="10">S8 family serine peptidase</fullName>
    </submittedName>
</protein>
<dbReference type="PROSITE" id="PS00136">
    <property type="entry name" value="SUBTILASE_ASP"/>
    <property type="match status" value="1"/>
</dbReference>
<evidence type="ECO:0000256" key="3">
    <source>
        <dbReference type="ARBA" id="ARBA00022801"/>
    </source>
</evidence>
<feature type="signal peptide" evidence="8">
    <location>
        <begin position="1"/>
        <end position="30"/>
    </location>
</feature>
<proteinExistence type="inferred from homology"/>
<keyword evidence="8" id="KW-0732">Signal</keyword>
<evidence type="ECO:0000259" key="9">
    <source>
        <dbReference type="Pfam" id="PF00082"/>
    </source>
</evidence>
<feature type="chain" id="PRO_5047540405" evidence="8">
    <location>
        <begin position="31"/>
        <end position="1130"/>
    </location>
</feature>
<dbReference type="InterPro" id="IPR023828">
    <property type="entry name" value="Peptidase_S8_Ser-AS"/>
</dbReference>
<dbReference type="Gene3D" id="3.40.50.200">
    <property type="entry name" value="Peptidase S8/S53 domain"/>
    <property type="match status" value="1"/>
</dbReference>
<feature type="domain" description="Peptidase S8/S53" evidence="9">
    <location>
        <begin position="227"/>
        <end position="476"/>
    </location>
</feature>
<keyword evidence="2 5" id="KW-0645">Protease</keyword>
<evidence type="ECO:0000256" key="6">
    <source>
        <dbReference type="RuleBase" id="RU003355"/>
    </source>
</evidence>
<sequence>MSTRSVRWGGGLLTAALVVSTIPGAGPASGAPVPGPDPAARPGAATPGTVGPDGSVTLITGDRVTVRRGELALIQPALGRSGIPVQVGRADGRLTVLPSDAAALVRAGRLDARLFDVTTLLEFGYDDRRTDLPLIISASGSGGTARSRALAEGARVVRELPAADGVAVSADRQRLPELWRNIVDGATGAAARSTGTKVWLDGLRKPTLEHSVPQIGAPTAWQAGFDGTGITVAVLDTGIDASHPDVAGQVVGRANFTGGVEDDRDRVGHGTHVASTIAGTGAASAGRYRGVAPGARLLDGKVCMEYGCPDSWVIAGMQWAAEQGATVVNLSLGTEDSPGLDPMEQAVRTLTGRFGTLFVISAGNSGRDATVGSPGSADEALTVGAVDRSDELADFSSRGPRSGDGAIKPDITAPGVDIVAANSPDGSMGRPGEPYATSSGTSMSTPHVAGAAAILAQRHPQWSAGTLKSTLMASAVPHPELGAYAQGAGRVDVARAINQTIRTDPPSLSFGRPLWPHDDDVPQTATVTYTNGGAAPVTLALTVESTGPDGRPAPAGMFTLGASTVTVPAAGTAQVSVAADTRVEGADGYYTGRLVGSAAGGALIRTPFALEREVESYDVTVTHLDRTGEVTAVYATSLVGLEAGVVHQGYDPDGTVTIRVPRGRYHLVNQIWEEPADPENPDDRGTSLLTRPGLEVTGPVSLTLDARLAKPVSVTVPRADATAGHASMAVEFIRGDFQAGFETTTFDGFDRLYVGQLGNSGPVEGMAGRLAGQWAKVGADGSTDNSPFVYHLAWFRKGGMFDGFTRVVRPAELATVKARYARHASGPDVVVMGWEFAVLPGVFDLPTPSWLIFATPFERTEYFNTEGGVRWVQHVNESKVDDQGMTESLAFSGGGQTAYRAGTVTRRQWNGGVFGPSLDDPSWPGAWITRTGDEIVASVPMFGDGAGRPGRSVTEAERMTMYRNGVKVGESDVLDAAFEVPSAAADYRIEATAARGAPFSLSTRVDATWTFRSGPATGETPVRLPLSTVRFSPVLDQENRAPAGRLFSVPVSVHRQPGSVGGGTRSLTVDVSYDDGVTWRKAHVLAVGGTGVVLLQHPNRAGFVSLRAAATDRAGNTVRQTVIRAYAITP</sequence>
<feature type="region of interest" description="Disordered" evidence="7">
    <location>
        <begin position="421"/>
        <end position="443"/>
    </location>
</feature>
<organism evidence="10 11">
    <name type="scientific">Plantactinospora solaniradicis</name>
    <dbReference type="NCBI Taxonomy" id="1723736"/>
    <lineage>
        <taxon>Bacteria</taxon>
        <taxon>Bacillati</taxon>
        <taxon>Actinomycetota</taxon>
        <taxon>Actinomycetes</taxon>
        <taxon>Micromonosporales</taxon>
        <taxon>Micromonosporaceae</taxon>
        <taxon>Plantactinospora</taxon>
    </lineage>
</organism>
<evidence type="ECO:0000256" key="4">
    <source>
        <dbReference type="ARBA" id="ARBA00022825"/>
    </source>
</evidence>